<organism evidence="6 7">
    <name type="scientific">endosymbiont of Lamellibrachia luymesi</name>
    <dbReference type="NCBI Taxonomy" id="2200907"/>
    <lineage>
        <taxon>Bacteria</taxon>
        <taxon>Pseudomonadati</taxon>
        <taxon>Pseudomonadota</taxon>
        <taxon>Gammaproteobacteria</taxon>
        <taxon>sulfur-oxidizing symbionts</taxon>
    </lineage>
</organism>
<dbReference type="Gene3D" id="1.20.1440.20">
    <property type="entry name" value="LemA-like domain"/>
    <property type="match status" value="1"/>
</dbReference>
<keyword evidence="4" id="KW-1133">Transmembrane helix</keyword>
<evidence type="ECO:0000313" key="6">
    <source>
        <dbReference type="EMBL" id="RDH92131.1"/>
    </source>
</evidence>
<dbReference type="Pfam" id="PF04011">
    <property type="entry name" value="LemA"/>
    <property type="match status" value="1"/>
</dbReference>
<reference evidence="6 7" key="1">
    <citation type="journal article" date="2018" name="ISME J.">
        <title>Endosymbiont genomes yield clues of tubeworm success.</title>
        <authorList>
            <person name="Li Y."/>
            <person name="Liles M.R."/>
            <person name="Halanych K.M."/>
        </authorList>
    </citation>
    <scope>NUCLEOTIDE SEQUENCE [LARGE SCALE GENOMIC DNA]</scope>
    <source>
        <strain evidence="6">A1422</strain>
    </source>
</reference>
<evidence type="ECO:0000256" key="4">
    <source>
        <dbReference type="ARBA" id="ARBA00022989"/>
    </source>
</evidence>
<dbReference type="InterPro" id="IPR023353">
    <property type="entry name" value="LemA-like_dom_sf"/>
</dbReference>
<dbReference type="InterPro" id="IPR007156">
    <property type="entry name" value="MamQ_LemA"/>
</dbReference>
<evidence type="ECO:0000256" key="2">
    <source>
        <dbReference type="ARBA" id="ARBA00008854"/>
    </source>
</evidence>
<evidence type="ECO:0000256" key="1">
    <source>
        <dbReference type="ARBA" id="ARBA00004167"/>
    </source>
</evidence>
<dbReference type="SUPFAM" id="SSF140478">
    <property type="entry name" value="LemA-like"/>
    <property type="match status" value="1"/>
</dbReference>
<dbReference type="Proteomes" id="UP000255508">
    <property type="component" value="Unassembled WGS sequence"/>
</dbReference>
<keyword evidence="3" id="KW-0812">Transmembrane</keyword>
<evidence type="ECO:0000256" key="5">
    <source>
        <dbReference type="ARBA" id="ARBA00023136"/>
    </source>
</evidence>
<keyword evidence="5" id="KW-0472">Membrane</keyword>
<accession>A0A370E1D9</accession>
<dbReference type="EMBL" id="QFXD01000076">
    <property type="protein sequence ID" value="RDH92131.1"/>
    <property type="molecule type" value="Genomic_DNA"/>
</dbReference>
<evidence type="ECO:0000313" key="7">
    <source>
        <dbReference type="Proteomes" id="UP000255508"/>
    </source>
</evidence>
<gene>
    <name evidence="6" type="ORF">DIZ79_04215</name>
</gene>
<dbReference type="PANTHER" id="PTHR34478">
    <property type="entry name" value="PROTEIN LEMA"/>
    <property type="match status" value="1"/>
</dbReference>
<evidence type="ECO:0000256" key="3">
    <source>
        <dbReference type="ARBA" id="ARBA00022692"/>
    </source>
</evidence>
<dbReference type="PANTHER" id="PTHR34478:SF1">
    <property type="entry name" value="PROTEIN LEMA"/>
    <property type="match status" value="1"/>
</dbReference>
<name>A0A370E1D9_9GAMM</name>
<comment type="similarity">
    <text evidence="2">Belongs to the LemA family.</text>
</comment>
<dbReference type="GO" id="GO:0016020">
    <property type="term" value="C:membrane"/>
    <property type="evidence" value="ECO:0007669"/>
    <property type="project" value="UniProtKB-SubCell"/>
</dbReference>
<proteinExistence type="inferred from homology"/>
<dbReference type="AlphaFoldDB" id="A0A370E1D9"/>
<comment type="subcellular location">
    <subcellularLocation>
        <location evidence="1">Membrane</location>
        <topology evidence="1">Single-pass membrane protein</topology>
    </subcellularLocation>
</comment>
<comment type="caution">
    <text evidence="6">The sequence shown here is derived from an EMBL/GenBank/DDBJ whole genome shotgun (WGS) entry which is preliminary data.</text>
</comment>
<protein>
    <submittedName>
        <fullName evidence="6">LemA family protein</fullName>
    </submittedName>
</protein>
<sequence length="190" mass="21487">MEIVLFVLAGMAIATLIYGIMIYNNLVWLKHSVTQAWSNIDVLLKQRHDELPKLVETCKQYMKFEQETLERVMLARSAVASARQQGDTGAVGSAESALRLGLGNLFAVAENYPDLKANDNFLHLQSRITGLENSIADRREFYNESVNNNNVRIEQFPDILLASRFNFKAAELLEFDEEETRDVNVGTLFG</sequence>